<protein>
    <submittedName>
        <fullName evidence="1">Uncharacterized protein</fullName>
    </submittedName>
</protein>
<accession>A0A200R0F8</accession>
<dbReference type="PANTHER" id="PTHR12599:SF8">
    <property type="entry name" value="PTERIN-4-ALPHA-CARBINOLAMINE DEHYDRATASE, CHLOROPLASTIC-RELATED"/>
    <property type="match status" value="1"/>
</dbReference>
<reference evidence="1 2" key="1">
    <citation type="journal article" date="2017" name="Mol. Plant">
        <title>The Genome of Medicinal Plant Macleaya cordata Provides New Insights into Benzylisoquinoline Alkaloids Metabolism.</title>
        <authorList>
            <person name="Liu X."/>
            <person name="Liu Y."/>
            <person name="Huang P."/>
            <person name="Ma Y."/>
            <person name="Qing Z."/>
            <person name="Tang Q."/>
            <person name="Cao H."/>
            <person name="Cheng P."/>
            <person name="Zheng Y."/>
            <person name="Yuan Z."/>
            <person name="Zhou Y."/>
            <person name="Liu J."/>
            <person name="Tang Z."/>
            <person name="Zhuo Y."/>
            <person name="Zhang Y."/>
            <person name="Yu L."/>
            <person name="Huang J."/>
            <person name="Yang P."/>
            <person name="Peng Q."/>
            <person name="Zhang J."/>
            <person name="Jiang W."/>
            <person name="Zhang Z."/>
            <person name="Lin K."/>
            <person name="Ro D.K."/>
            <person name="Chen X."/>
            <person name="Xiong X."/>
            <person name="Shang Y."/>
            <person name="Huang S."/>
            <person name="Zeng J."/>
        </authorList>
    </citation>
    <scope>NUCLEOTIDE SEQUENCE [LARGE SCALE GENOMIC DNA]</scope>
    <source>
        <strain evidence="2">cv. BLH2017</strain>
        <tissue evidence="1">Root</tissue>
    </source>
</reference>
<dbReference type="InParanoid" id="A0A200R0F8"/>
<evidence type="ECO:0000313" key="2">
    <source>
        <dbReference type="Proteomes" id="UP000195402"/>
    </source>
</evidence>
<dbReference type="GO" id="GO:0006729">
    <property type="term" value="P:tetrahydrobiopterin biosynthetic process"/>
    <property type="evidence" value="ECO:0007669"/>
    <property type="project" value="InterPro"/>
</dbReference>
<name>A0A200R0F8_MACCD</name>
<dbReference type="GO" id="GO:0008124">
    <property type="term" value="F:4-alpha-hydroxytetrahydrobiopterin dehydratase activity"/>
    <property type="evidence" value="ECO:0007669"/>
    <property type="project" value="InterPro"/>
</dbReference>
<dbReference type="FunCoup" id="A0A200R0F8">
    <property type="interactions" value="822"/>
</dbReference>
<sequence>MLLCFSAYFPLPTPNPKHQTTPPYCCPLQFNPTHNIPESSSSSSYNSIGVGRRNFLHQQKTSSLGSEMLGNFGARDTYPAEIESGFVEKVLGTGNIEHRILIPNTSALSLSQQQCSPISPSEPPLTHQDAQQLLRKGSPTIFVVYVNWLLVGDWIFSVDEAAGHYPNLHLEQPNQVRAELWTASIGKER</sequence>
<dbReference type="STRING" id="56857.A0A200R0F8"/>
<dbReference type="GO" id="GO:0009536">
    <property type="term" value="C:plastid"/>
    <property type="evidence" value="ECO:0007669"/>
    <property type="project" value="TreeGrafter"/>
</dbReference>
<dbReference type="PANTHER" id="PTHR12599">
    <property type="entry name" value="PTERIN-4-ALPHA-CARBINOLAMINE DEHYDRATASE"/>
    <property type="match status" value="1"/>
</dbReference>
<keyword evidence="2" id="KW-1185">Reference proteome</keyword>
<dbReference type="EMBL" id="MVGT01000617">
    <property type="protein sequence ID" value="OVA16195.1"/>
    <property type="molecule type" value="Genomic_DNA"/>
</dbReference>
<comment type="caution">
    <text evidence="1">The sequence shown here is derived from an EMBL/GenBank/DDBJ whole genome shotgun (WGS) entry which is preliminary data.</text>
</comment>
<dbReference type="OrthoDB" id="277398at2759"/>
<dbReference type="AlphaFoldDB" id="A0A200R0F8"/>
<dbReference type="InterPro" id="IPR001533">
    <property type="entry name" value="Pterin_deHydtase"/>
</dbReference>
<evidence type="ECO:0000313" key="1">
    <source>
        <dbReference type="EMBL" id="OVA16195.1"/>
    </source>
</evidence>
<organism evidence="1 2">
    <name type="scientific">Macleaya cordata</name>
    <name type="common">Five-seeded plume-poppy</name>
    <name type="synonym">Bocconia cordata</name>
    <dbReference type="NCBI Taxonomy" id="56857"/>
    <lineage>
        <taxon>Eukaryota</taxon>
        <taxon>Viridiplantae</taxon>
        <taxon>Streptophyta</taxon>
        <taxon>Embryophyta</taxon>
        <taxon>Tracheophyta</taxon>
        <taxon>Spermatophyta</taxon>
        <taxon>Magnoliopsida</taxon>
        <taxon>Ranunculales</taxon>
        <taxon>Papaveraceae</taxon>
        <taxon>Papaveroideae</taxon>
        <taxon>Macleaya</taxon>
    </lineage>
</organism>
<dbReference type="Proteomes" id="UP000195402">
    <property type="component" value="Unassembled WGS sequence"/>
</dbReference>
<gene>
    <name evidence="1" type="ORF">BVC80_957g5</name>
</gene>
<proteinExistence type="predicted"/>